<feature type="domain" description="TLDc" evidence="1">
    <location>
        <begin position="38"/>
        <end position="90"/>
    </location>
</feature>
<dbReference type="InterPro" id="IPR006571">
    <property type="entry name" value="TLDc_dom"/>
</dbReference>
<organism evidence="2 3">
    <name type="scientific">Vitrella brassicaformis (strain CCMP3155)</name>
    <dbReference type="NCBI Taxonomy" id="1169540"/>
    <lineage>
        <taxon>Eukaryota</taxon>
        <taxon>Sar</taxon>
        <taxon>Alveolata</taxon>
        <taxon>Colpodellida</taxon>
        <taxon>Vitrellaceae</taxon>
        <taxon>Vitrella</taxon>
    </lineage>
</organism>
<gene>
    <name evidence="2" type="ORF">Vbra_16842</name>
</gene>
<keyword evidence="3" id="KW-1185">Reference proteome</keyword>
<dbReference type="Pfam" id="PF07534">
    <property type="entry name" value="TLD"/>
    <property type="match status" value="1"/>
</dbReference>
<dbReference type="AlphaFoldDB" id="A0A0G4G2U1"/>
<proteinExistence type="predicted"/>
<accession>A0A0G4G2U1</accession>
<dbReference type="Proteomes" id="UP000041254">
    <property type="component" value="Unassembled WGS sequence"/>
</dbReference>
<dbReference type="InParanoid" id="A0A0G4G2U1"/>
<name>A0A0G4G2U1_VITBC</name>
<reference evidence="2 3" key="1">
    <citation type="submission" date="2014-11" db="EMBL/GenBank/DDBJ databases">
        <authorList>
            <person name="Zhu J."/>
            <person name="Qi W."/>
            <person name="Song R."/>
        </authorList>
    </citation>
    <scope>NUCLEOTIDE SEQUENCE [LARGE SCALE GENOMIC DNA]</scope>
</reference>
<sequence length="220" mass="23797">MYGLSRAPICHLPPGGDFIIKSAEEWVSVLDMIDKPACRASLSYRSSRDGGDFGTMVDKAGDASGLLFLINHNDTYRFGAFVDGRLKPPADPTQTSGHYKVPHFFISISGAYGKVTKVPIPEAKQRVEVAGRDASIEASNQDSRGKLYLGEGYLWLAWAAPGPADDVRCCNNHINKDDLPDGYLDQCNDYGQGTLAGGFTFHAKEIEVWHVVSGGVAKSA</sequence>
<evidence type="ECO:0000259" key="1">
    <source>
        <dbReference type="Pfam" id="PF07534"/>
    </source>
</evidence>
<evidence type="ECO:0000313" key="3">
    <source>
        <dbReference type="Proteomes" id="UP000041254"/>
    </source>
</evidence>
<dbReference type="VEuPathDB" id="CryptoDB:Vbra_16842"/>
<evidence type="ECO:0000313" key="2">
    <source>
        <dbReference type="EMBL" id="CEM22584.1"/>
    </source>
</evidence>
<dbReference type="EMBL" id="CDMY01000553">
    <property type="protein sequence ID" value="CEM22584.1"/>
    <property type="molecule type" value="Genomic_DNA"/>
</dbReference>
<protein>
    <recommendedName>
        <fullName evidence="1">TLDc domain-containing protein</fullName>
    </recommendedName>
</protein>
<dbReference type="PhylomeDB" id="A0A0G4G2U1"/>